<feature type="domain" description="FBD" evidence="1">
    <location>
        <begin position="180"/>
        <end position="222"/>
    </location>
</feature>
<organism evidence="2 3">
    <name type="scientific">Turnera subulata</name>
    <dbReference type="NCBI Taxonomy" id="218843"/>
    <lineage>
        <taxon>Eukaryota</taxon>
        <taxon>Viridiplantae</taxon>
        <taxon>Streptophyta</taxon>
        <taxon>Embryophyta</taxon>
        <taxon>Tracheophyta</taxon>
        <taxon>Spermatophyta</taxon>
        <taxon>Magnoliopsida</taxon>
        <taxon>eudicotyledons</taxon>
        <taxon>Gunneridae</taxon>
        <taxon>Pentapetalae</taxon>
        <taxon>rosids</taxon>
        <taxon>fabids</taxon>
        <taxon>Malpighiales</taxon>
        <taxon>Passifloraceae</taxon>
        <taxon>Turnera</taxon>
    </lineage>
</organism>
<comment type="caution">
    <text evidence="2">The sequence shown here is derived from an EMBL/GenBank/DDBJ whole genome shotgun (WGS) entry which is preliminary data.</text>
</comment>
<name>A0A9Q0F3K3_9ROSI</name>
<dbReference type="Pfam" id="PF08387">
    <property type="entry name" value="FBD"/>
    <property type="match status" value="1"/>
</dbReference>
<reference evidence="2" key="1">
    <citation type="submission" date="2022-02" db="EMBL/GenBank/DDBJ databases">
        <authorList>
            <person name="Henning P.M."/>
            <person name="McCubbin A.G."/>
            <person name="Shore J.S."/>
        </authorList>
    </citation>
    <scope>NUCLEOTIDE SEQUENCE</scope>
    <source>
        <strain evidence="2">F60SS</strain>
        <tissue evidence="2">Leaves</tissue>
    </source>
</reference>
<accession>A0A9Q0F3K3</accession>
<dbReference type="OrthoDB" id="1939276at2759"/>
<dbReference type="AlphaFoldDB" id="A0A9Q0F3K3"/>
<protein>
    <recommendedName>
        <fullName evidence="1">FBD domain-containing protein</fullName>
    </recommendedName>
</protein>
<evidence type="ECO:0000313" key="3">
    <source>
        <dbReference type="Proteomes" id="UP001141552"/>
    </source>
</evidence>
<dbReference type="PANTHER" id="PTHR31900:SF30">
    <property type="entry name" value="SUPERFAMILY PROTEIN, PUTATIVE-RELATED"/>
    <property type="match status" value="1"/>
</dbReference>
<evidence type="ECO:0000259" key="1">
    <source>
        <dbReference type="Pfam" id="PF08387"/>
    </source>
</evidence>
<dbReference type="EMBL" id="JAKUCV010007201">
    <property type="protein sequence ID" value="KAJ4824366.1"/>
    <property type="molecule type" value="Genomic_DNA"/>
</dbReference>
<gene>
    <name evidence="2" type="ORF">Tsubulata_042160</name>
</gene>
<sequence>MHFNYCCPIPDQRWFEFVETTLFYHDRYNLRKLSVNLEYHYFKDPCLRDILTSFPNWNYVGRWLRHYQRTHMMLRPLLQDIRHVKQVSLGSWCIEILSAMEDQGVPAPFSERTGLTLLLRAHRDWNEDMRGLANLLRSSPYLEKLIINLDYAHIIGKEPCLIEDPTLEEGSYWASQATDFECLMMHLKVVEINGVIPCNINKGLLGFVQFLIRHARVLESMTANVGGVKHHIWKCSESR</sequence>
<dbReference type="PANTHER" id="PTHR31900">
    <property type="entry name" value="F-BOX/RNI SUPERFAMILY PROTEIN-RELATED"/>
    <property type="match status" value="1"/>
</dbReference>
<keyword evidence="3" id="KW-1185">Reference proteome</keyword>
<dbReference type="InterPro" id="IPR050232">
    <property type="entry name" value="FBL13/AtMIF1-like"/>
</dbReference>
<evidence type="ECO:0000313" key="2">
    <source>
        <dbReference type="EMBL" id="KAJ4824366.1"/>
    </source>
</evidence>
<proteinExistence type="predicted"/>
<dbReference type="InterPro" id="IPR006566">
    <property type="entry name" value="FBD"/>
</dbReference>
<dbReference type="Proteomes" id="UP001141552">
    <property type="component" value="Unassembled WGS sequence"/>
</dbReference>
<reference evidence="2" key="2">
    <citation type="journal article" date="2023" name="Plants (Basel)">
        <title>Annotation of the Turnera subulata (Passifloraceae) Draft Genome Reveals the S-Locus Evolved after the Divergence of Turneroideae from Passifloroideae in a Stepwise Manner.</title>
        <authorList>
            <person name="Henning P.M."/>
            <person name="Roalson E.H."/>
            <person name="Mir W."/>
            <person name="McCubbin A.G."/>
            <person name="Shore J.S."/>
        </authorList>
    </citation>
    <scope>NUCLEOTIDE SEQUENCE</scope>
    <source>
        <strain evidence="2">F60SS</strain>
    </source>
</reference>